<proteinExistence type="predicted"/>
<sequence>MSADFARHGAEVEADCVVCVACGKRKLRGKRRFRPLVICSAKVRWPGVVQREQWSEKAISARLQVVAERELESLLPWRGGERSTSHAPVGRSKCLTGPYNWCDIAIVE</sequence>
<reference evidence="1 2" key="1">
    <citation type="submission" date="2020-11" db="EMBL/GenBank/DDBJ databases">
        <authorList>
            <person name="Wallbank WR R."/>
            <person name="Pardo Diaz C."/>
            <person name="Kozak K."/>
            <person name="Martin S."/>
            <person name="Jiggins C."/>
            <person name="Moest M."/>
            <person name="Warren A I."/>
            <person name="Generalovic N T."/>
            <person name="Byers J.R.P. K."/>
            <person name="Montejo-Kovacevich G."/>
            <person name="Yen C E."/>
        </authorList>
    </citation>
    <scope>NUCLEOTIDE SEQUENCE [LARGE SCALE GENOMIC DNA]</scope>
</reference>
<name>A0A7R8YM53_HERIL</name>
<accession>A0A7R8YM53</accession>
<dbReference type="EMBL" id="LR899009">
    <property type="protein sequence ID" value="CAD7078231.1"/>
    <property type="molecule type" value="Genomic_DNA"/>
</dbReference>
<gene>
    <name evidence="1" type="ORF">HERILL_LOCUS1511</name>
</gene>
<evidence type="ECO:0000313" key="2">
    <source>
        <dbReference type="Proteomes" id="UP000594454"/>
    </source>
</evidence>
<dbReference type="InParanoid" id="A0A7R8YM53"/>
<protein>
    <submittedName>
        <fullName evidence="1">Uncharacterized protein</fullName>
    </submittedName>
</protein>
<organism evidence="1 2">
    <name type="scientific">Hermetia illucens</name>
    <name type="common">Black soldier fly</name>
    <dbReference type="NCBI Taxonomy" id="343691"/>
    <lineage>
        <taxon>Eukaryota</taxon>
        <taxon>Metazoa</taxon>
        <taxon>Ecdysozoa</taxon>
        <taxon>Arthropoda</taxon>
        <taxon>Hexapoda</taxon>
        <taxon>Insecta</taxon>
        <taxon>Pterygota</taxon>
        <taxon>Neoptera</taxon>
        <taxon>Endopterygota</taxon>
        <taxon>Diptera</taxon>
        <taxon>Brachycera</taxon>
        <taxon>Stratiomyomorpha</taxon>
        <taxon>Stratiomyidae</taxon>
        <taxon>Hermetiinae</taxon>
        <taxon>Hermetia</taxon>
    </lineage>
</organism>
<dbReference type="AlphaFoldDB" id="A0A7R8YM53"/>
<keyword evidence="2" id="KW-1185">Reference proteome</keyword>
<evidence type="ECO:0000313" key="1">
    <source>
        <dbReference type="EMBL" id="CAD7078231.1"/>
    </source>
</evidence>
<dbReference type="Proteomes" id="UP000594454">
    <property type="component" value="Chromosome 1"/>
</dbReference>